<dbReference type="PANTHER" id="PTHR42849">
    <property type="entry name" value="N-ACETYLNEURAMINATE LYASE"/>
    <property type="match status" value="1"/>
</dbReference>
<dbReference type="SUPFAM" id="SSF51569">
    <property type="entry name" value="Aldolase"/>
    <property type="match status" value="1"/>
</dbReference>
<dbReference type="Gene3D" id="3.20.20.70">
    <property type="entry name" value="Aldolase class I"/>
    <property type="match status" value="1"/>
</dbReference>
<gene>
    <name evidence="6" type="ORF">D0X99_05455</name>
</gene>
<dbReference type="InterPro" id="IPR002220">
    <property type="entry name" value="DapA-like"/>
</dbReference>
<evidence type="ECO:0000313" key="6">
    <source>
        <dbReference type="EMBL" id="RIW17197.1"/>
    </source>
</evidence>
<proteinExistence type="inferred from homology"/>
<evidence type="ECO:0000256" key="2">
    <source>
        <dbReference type="ARBA" id="ARBA00023270"/>
    </source>
</evidence>
<dbReference type="RefSeq" id="WP_119476635.1">
    <property type="nucleotide sequence ID" value="NZ_QXML01000002.1"/>
</dbReference>
<feature type="active site" description="Proton donor/acceptor" evidence="4">
    <location>
        <position position="138"/>
    </location>
</feature>
<keyword evidence="7" id="KW-1185">Reference proteome</keyword>
<dbReference type="PIRSF" id="PIRSF001365">
    <property type="entry name" value="DHDPS"/>
    <property type="match status" value="1"/>
</dbReference>
<protein>
    <submittedName>
        <fullName evidence="6">Dihydrodipicolinate synthase family protein</fullName>
    </submittedName>
</protein>
<evidence type="ECO:0000313" key="7">
    <source>
        <dbReference type="Proteomes" id="UP000283522"/>
    </source>
</evidence>
<dbReference type="SMART" id="SM01130">
    <property type="entry name" value="DHDPS"/>
    <property type="match status" value="1"/>
</dbReference>
<dbReference type="OrthoDB" id="9782828at2"/>
<feature type="active site" description="Schiff-base intermediate with substrate" evidence="4">
    <location>
        <position position="166"/>
    </location>
</feature>
<evidence type="ECO:0000256" key="1">
    <source>
        <dbReference type="ARBA" id="ARBA00023239"/>
    </source>
</evidence>
<dbReference type="Pfam" id="PF00701">
    <property type="entry name" value="DHDPS"/>
    <property type="match status" value="1"/>
</dbReference>
<dbReference type="PROSITE" id="PS00666">
    <property type="entry name" value="DHDPS_2"/>
    <property type="match status" value="1"/>
</dbReference>
<comment type="caution">
    <text evidence="6">The sequence shown here is derived from an EMBL/GenBank/DDBJ whole genome shotgun (WGS) entry which is preliminary data.</text>
</comment>
<keyword evidence="2" id="KW-0704">Schiff base</keyword>
<name>A0A418PUE7_9BACT</name>
<dbReference type="AlphaFoldDB" id="A0A418PUE7"/>
<dbReference type="Proteomes" id="UP000283522">
    <property type="component" value="Unassembled WGS sequence"/>
</dbReference>
<dbReference type="GO" id="GO:0019262">
    <property type="term" value="P:N-acetylneuraminate catabolic process"/>
    <property type="evidence" value="ECO:0007669"/>
    <property type="project" value="TreeGrafter"/>
</dbReference>
<reference evidence="6 7" key="1">
    <citation type="submission" date="2018-09" db="EMBL/GenBank/DDBJ databases">
        <authorList>
            <person name="Wang X."/>
            <person name="Du Z."/>
        </authorList>
    </citation>
    <scope>NUCLEOTIDE SEQUENCE [LARGE SCALE GENOMIC DNA]</scope>
    <source>
        <strain evidence="6 7">N3</strain>
    </source>
</reference>
<dbReference type="InterPro" id="IPR013785">
    <property type="entry name" value="Aldolase_TIM"/>
</dbReference>
<comment type="similarity">
    <text evidence="3">Belongs to the DapA family.</text>
</comment>
<dbReference type="GO" id="GO:0008747">
    <property type="term" value="F:N-acetylneuraminate lyase activity"/>
    <property type="evidence" value="ECO:0007669"/>
    <property type="project" value="TreeGrafter"/>
</dbReference>
<keyword evidence="1 3" id="KW-0456">Lyase</keyword>
<dbReference type="PRINTS" id="PR00146">
    <property type="entry name" value="DHPICSNTHASE"/>
</dbReference>
<organism evidence="6 7">
    <name type="scientific">Algoriphagus lacus</name>
    <dbReference type="NCBI Taxonomy" id="2056311"/>
    <lineage>
        <taxon>Bacteria</taxon>
        <taxon>Pseudomonadati</taxon>
        <taxon>Bacteroidota</taxon>
        <taxon>Cytophagia</taxon>
        <taxon>Cytophagales</taxon>
        <taxon>Cyclobacteriaceae</taxon>
        <taxon>Algoriphagus</taxon>
    </lineage>
</organism>
<dbReference type="PANTHER" id="PTHR42849:SF1">
    <property type="entry name" value="N-ACETYLNEURAMINATE LYASE"/>
    <property type="match status" value="1"/>
</dbReference>
<evidence type="ECO:0000256" key="3">
    <source>
        <dbReference type="PIRNR" id="PIRNR001365"/>
    </source>
</evidence>
<sequence length="315" mass="34363">MNLSQPFQGIFPPMITPLNPDFSLDVAHTEHVIEHLIEGGVHGIFILGTTGESASLSSDVKSDLIRLTCKKVNGRVQVLVGITDCSFVQSLDLAAIAQESGATALVAAPPFYINIGQEELINYYQKLADAVELPLFLYDMPSHTKINIAVETAVTLSAHPNIIGIKDSSGNPENFKALCQAFKGKPDFKIFVGPEEILADTLQMGGHGGVTGGANLFPKLYVSLYEAFHNKDLDRVRTLQETILYLSENLYQNGTYKSSYLKGLKASMSFEGLCDGSLALPLYPYSEAEQAVLHVKYLLVKKRVEAILEQVKVNG</sequence>
<feature type="binding site" evidence="5">
    <location>
        <position position="50"/>
    </location>
    <ligand>
        <name>pyruvate</name>
        <dbReference type="ChEBI" id="CHEBI:15361"/>
    </ligand>
</feature>
<feature type="binding site" evidence="5">
    <location>
        <position position="210"/>
    </location>
    <ligand>
        <name>pyruvate</name>
        <dbReference type="ChEBI" id="CHEBI:15361"/>
    </ligand>
</feature>
<dbReference type="InterPro" id="IPR020625">
    <property type="entry name" value="Schiff_base-form_aldolases_AS"/>
</dbReference>
<evidence type="ECO:0000256" key="5">
    <source>
        <dbReference type="PIRSR" id="PIRSR001365-2"/>
    </source>
</evidence>
<dbReference type="CDD" id="cd00408">
    <property type="entry name" value="DHDPS-like"/>
    <property type="match status" value="1"/>
</dbReference>
<dbReference type="EMBL" id="QXML01000002">
    <property type="protein sequence ID" value="RIW17197.1"/>
    <property type="molecule type" value="Genomic_DNA"/>
</dbReference>
<dbReference type="GO" id="GO:0005829">
    <property type="term" value="C:cytosol"/>
    <property type="evidence" value="ECO:0007669"/>
    <property type="project" value="TreeGrafter"/>
</dbReference>
<accession>A0A418PUE7</accession>
<evidence type="ECO:0000256" key="4">
    <source>
        <dbReference type="PIRSR" id="PIRSR001365-1"/>
    </source>
</evidence>